<gene>
    <name evidence="1" type="ORF">M8818_005779</name>
</gene>
<name>A0ACC3S9H4_9PEZI</name>
<evidence type="ECO:0000313" key="2">
    <source>
        <dbReference type="Proteomes" id="UP001320706"/>
    </source>
</evidence>
<evidence type="ECO:0000313" key="1">
    <source>
        <dbReference type="EMBL" id="KAK8202252.1"/>
    </source>
</evidence>
<reference evidence="1" key="1">
    <citation type="submission" date="2024-02" db="EMBL/GenBank/DDBJ databases">
        <title>Metagenome Assembled Genome of Zalaria obscura JY119.</title>
        <authorList>
            <person name="Vighnesh L."/>
            <person name="Jagadeeshwari U."/>
            <person name="Venkata Ramana C."/>
            <person name="Sasikala C."/>
        </authorList>
    </citation>
    <scope>NUCLEOTIDE SEQUENCE</scope>
    <source>
        <strain evidence="1">JY119</strain>
    </source>
</reference>
<comment type="caution">
    <text evidence="1">The sequence shown here is derived from an EMBL/GenBank/DDBJ whole genome shotgun (WGS) entry which is preliminary data.</text>
</comment>
<proteinExistence type="predicted"/>
<dbReference type="Proteomes" id="UP001320706">
    <property type="component" value="Unassembled WGS sequence"/>
</dbReference>
<dbReference type="EMBL" id="JAMKPW020000033">
    <property type="protein sequence ID" value="KAK8202252.1"/>
    <property type="molecule type" value="Genomic_DNA"/>
</dbReference>
<organism evidence="1 2">
    <name type="scientific">Zalaria obscura</name>
    <dbReference type="NCBI Taxonomy" id="2024903"/>
    <lineage>
        <taxon>Eukaryota</taxon>
        <taxon>Fungi</taxon>
        <taxon>Dikarya</taxon>
        <taxon>Ascomycota</taxon>
        <taxon>Pezizomycotina</taxon>
        <taxon>Dothideomycetes</taxon>
        <taxon>Dothideomycetidae</taxon>
        <taxon>Dothideales</taxon>
        <taxon>Zalariaceae</taxon>
        <taxon>Zalaria</taxon>
    </lineage>
</organism>
<protein>
    <submittedName>
        <fullName evidence="1">Uncharacterized protein</fullName>
    </submittedName>
</protein>
<sequence>MVRWSRHSTSPSEHKKKRKSHAIYRRPHKMFRNPESSRASQGDTRHALNDRPTRHMNKPSEGDGTIYSKGATSTKRQHPMGWEEKENVTWTKAMPTHPNKRQAKAGNSANFELVNIQQKEEALKAREEAIMEKEKALHSREATVLNHEQDTAARKAALDQIQACIDFVVPAELNSAALTHALSEARTVSHSARRVLTRRRDEFMMAYAKSSADDELVQIGNDIVNSIDGAVGAIAGMDLGLLGIERKLADSIWKLPPNVRP</sequence>
<keyword evidence="2" id="KW-1185">Reference proteome</keyword>
<accession>A0ACC3S9H4</accession>